<dbReference type="Pfam" id="PF14528">
    <property type="entry name" value="LAGLIDADG_3"/>
    <property type="match status" value="1"/>
</dbReference>
<dbReference type="SUPFAM" id="SSF51294">
    <property type="entry name" value="Hedgehog/intein (Hint) domain"/>
    <property type="match status" value="1"/>
</dbReference>
<gene>
    <name evidence="2" type="ORF">GCM10010307_03440</name>
</gene>
<feature type="domain" description="DOD-type homing endonuclease" evidence="1">
    <location>
        <begin position="139"/>
        <end position="271"/>
    </location>
</feature>
<dbReference type="InterPro" id="IPR004860">
    <property type="entry name" value="LAGLIDADG_dom"/>
</dbReference>
<name>A0ABP6CHN5_9ACTN</name>
<keyword evidence="3" id="KW-1185">Reference proteome</keyword>
<dbReference type="InterPro" id="IPR036844">
    <property type="entry name" value="Hint_dom_sf"/>
</dbReference>
<sequence>MGVGLAEGTPIWLPDGRILPVGQVVGEQLPVLTYDKTWDLREPRVGRPYPPRDQAVGKLLPATPVRWEVHSSEAVFIVRLVSGRSVEAAAGQPWVVRMREGARRPVLRTTASLEPGWSVPVPLTATCFGSLGDEWDGWFVGIMLGDGNMTGRTPVWVGHDDGTLAQMRKFVERNDCELSVDDNGTWLRVRLTDPRWHRNQLRDLLIEHQVWGFKGDGKRVADLPYSQAFVRGLVSGLIDSDGSVSRNDVEFANISETLARQFSDFLLRHGGLSDAAFRIVPLLEGARDADWPWGA</sequence>
<evidence type="ECO:0000313" key="3">
    <source>
        <dbReference type="Proteomes" id="UP001500151"/>
    </source>
</evidence>
<accession>A0ABP6CHN5</accession>
<organism evidence="2 3">
    <name type="scientific">Streptomyces vastus</name>
    <dbReference type="NCBI Taxonomy" id="285451"/>
    <lineage>
        <taxon>Bacteria</taxon>
        <taxon>Bacillati</taxon>
        <taxon>Actinomycetota</taxon>
        <taxon>Actinomycetes</taxon>
        <taxon>Kitasatosporales</taxon>
        <taxon>Streptomycetaceae</taxon>
        <taxon>Streptomyces</taxon>
    </lineage>
</organism>
<protein>
    <recommendedName>
        <fullName evidence="1">DOD-type homing endonuclease domain-containing protein</fullName>
    </recommendedName>
</protein>
<dbReference type="SUPFAM" id="SSF55608">
    <property type="entry name" value="Homing endonucleases"/>
    <property type="match status" value="1"/>
</dbReference>
<proteinExistence type="predicted"/>
<dbReference type="EMBL" id="BAAASJ010000003">
    <property type="protein sequence ID" value="GAA2620288.1"/>
    <property type="molecule type" value="Genomic_DNA"/>
</dbReference>
<dbReference type="Gene3D" id="3.10.28.10">
    <property type="entry name" value="Homing endonucleases"/>
    <property type="match status" value="1"/>
</dbReference>
<comment type="caution">
    <text evidence="2">The sequence shown here is derived from an EMBL/GenBank/DDBJ whole genome shotgun (WGS) entry which is preliminary data.</text>
</comment>
<evidence type="ECO:0000313" key="2">
    <source>
        <dbReference type="EMBL" id="GAA2620288.1"/>
    </source>
</evidence>
<reference evidence="3" key="1">
    <citation type="journal article" date="2019" name="Int. J. Syst. Evol. Microbiol.">
        <title>The Global Catalogue of Microorganisms (GCM) 10K type strain sequencing project: providing services to taxonomists for standard genome sequencing and annotation.</title>
        <authorList>
            <consortium name="The Broad Institute Genomics Platform"/>
            <consortium name="The Broad Institute Genome Sequencing Center for Infectious Disease"/>
            <person name="Wu L."/>
            <person name="Ma J."/>
        </authorList>
    </citation>
    <scope>NUCLEOTIDE SEQUENCE [LARGE SCALE GENOMIC DNA]</scope>
    <source>
        <strain evidence="3">JCM 4524</strain>
    </source>
</reference>
<evidence type="ECO:0000259" key="1">
    <source>
        <dbReference type="PROSITE" id="PS50819"/>
    </source>
</evidence>
<dbReference type="Proteomes" id="UP001500151">
    <property type="component" value="Unassembled WGS sequence"/>
</dbReference>
<dbReference type="InterPro" id="IPR027434">
    <property type="entry name" value="Homing_endonucl"/>
</dbReference>
<dbReference type="InterPro" id="IPR004042">
    <property type="entry name" value="Intein_endonuc_central"/>
</dbReference>
<dbReference type="PROSITE" id="PS50819">
    <property type="entry name" value="INTEIN_ENDONUCLEASE"/>
    <property type="match status" value="1"/>
</dbReference>